<dbReference type="Proteomes" id="UP001199106">
    <property type="component" value="Unassembled WGS sequence"/>
</dbReference>
<organism evidence="1 2">
    <name type="scientific">Alternaria panax</name>
    <dbReference type="NCBI Taxonomy" id="48097"/>
    <lineage>
        <taxon>Eukaryota</taxon>
        <taxon>Fungi</taxon>
        <taxon>Dikarya</taxon>
        <taxon>Ascomycota</taxon>
        <taxon>Pezizomycotina</taxon>
        <taxon>Dothideomycetes</taxon>
        <taxon>Pleosporomycetidae</taxon>
        <taxon>Pleosporales</taxon>
        <taxon>Pleosporineae</taxon>
        <taxon>Pleosporaceae</taxon>
        <taxon>Alternaria</taxon>
        <taxon>Alternaria sect. Panax</taxon>
    </lineage>
</organism>
<proteinExistence type="predicted"/>
<gene>
    <name evidence="1" type="ORF">G6011_04817</name>
</gene>
<dbReference type="AlphaFoldDB" id="A0AAD4NU91"/>
<sequence length="163" mass="17988">MCCIFATRRYKPSEHEAVNNDPSQAIAGLSNPKRKPSRLIKLNQLASTKPVQTRSAAIPLPPKYRSRGSNTPKVQDVTDPAIRVSLFGPFAQVDHLQHYVSGLGGRPDSVDYAQFWDTNFGSPPGFVPQAPGVPPSKQLPAEDDLIEAVERGERCSRQDIYYV</sequence>
<evidence type="ECO:0000313" key="2">
    <source>
        <dbReference type="Proteomes" id="UP001199106"/>
    </source>
</evidence>
<keyword evidence="2" id="KW-1185">Reference proteome</keyword>
<name>A0AAD4NU91_9PLEO</name>
<evidence type="ECO:0000313" key="1">
    <source>
        <dbReference type="EMBL" id="KAG9194782.1"/>
    </source>
</evidence>
<accession>A0AAD4NU91</accession>
<protein>
    <submittedName>
        <fullName evidence="1">Uncharacterized protein</fullName>
    </submittedName>
</protein>
<comment type="caution">
    <text evidence="1">The sequence shown here is derived from an EMBL/GenBank/DDBJ whole genome shotgun (WGS) entry which is preliminary data.</text>
</comment>
<reference evidence="1" key="1">
    <citation type="submission" date="2021-07" db="EMBL/GenBank/DDBJ databases">
        <title>Genome Resource of American Ginseng Black Spot Pathogen Alternaria panax.</title>
        <authorList>
            <person name="Qiu C."/>
            <person name="Wang W."/>
            <person name="Liu Z."/>
        </authorList>
    </citation>
    <scope>NUCLEOTIDE SEQUENCE</scope>
    <source>
        <strain evidence="1">BNCC115425</strain>
    </source>
</reference>
<dbReference type="EMBL" id="JAANER010000002">
    <property type="protein sequence ID" value="KAG9194782.1"/>
    <property type="molecule type" value="Genomic_DNA"/>
</dbReference>